<comment type="subunit">
    <text evidence="9">Component of the nuclear pore complex (NPC).</text>
</comment>
<dbReference type="EMBL" id="CANHGI010000001">
    <property type="protein sequence ID" value="CAI5437466.1"/>
    <property type="molecule type" value="Genomic_DNA"/>
</dbReference>
<dbReference type="GO" id="GO:0031080">
    <property type="term" value="C:nuclear pore outer ring"/>
    <property type="evidence" value="ECO:0007669"/>
    <property type="project" value="TreeGrafter"/>
</dbReference>
<accession>A0A9P1MRV7</accession>
<keyword evidence="9" id="KW-0472">Membrane</keyword>
<evidence type="ECO:0000256" key="5">
    <source>
        <dbReference type="ARBA" id="ARBA00022927"/>
    </source>
</evidence>
<organism evidence="10 11">
    <name type="scientific">Caenorhabditis angaria</name>
    <dbReference type="NCBI Taxonomy" id="860376"/>
    <lineage>
        <taxon>Eukaryota</taxon>
        <taxon>Metazoa</taxon>
        <taxon>Ecdysozoa</taxon>
        <taxon>Nematoda</taxon>
        <taxon>Chromadorea</taxon>
        <taxon>Rhabditida</taxon>
        <taxon>Rhabditina</taxon>
        <taxon>Rhabditomorpha</taxon>
        <taxon>Rhabditoidea</taxon>
        <taxon>Rhabditidae</taxon>
        <taxon>Peloderinae</taxon>
        <taxon>Caenorhabditis</taxon>
    </lineage>
</organism>
<keyword evidence="4 9" id="KW-0509">mRNA transport</keyword>
<dbReference type="InterPro" id="IPR011502">
    <property type="entry name" value="Nucleoporin_Nup85"/>
</dbReference>
<protein>
    <recommendedName>
        <fullName evidence="9">Nuclear pore complex protein Nup85</fullName>
    </recommendedName>
</protein>
<evidence type="ECO:0000256" key="6">
    <source>
        <dbReference type="ARBA" id="ARBA00023010"/>
    </source>
</evidence>
<evidence type="ECO:0000256" key="2">
    <source>
        <dbReference type="ARBA" id="ARBA00005573"/>
    </source>
</evidence>
<evidence type="ECO:0000256" key="4">
    <source>
        <dbReference type="ARBA" id="ARBA00022816"/>
    </source>
</evidence>
<dbReference type="GO" id="GO:0006406">
    <property type="term" value="P:mRNA export from nucleus"/>
    <property type="evidence" value="ECO:0007669"/>
    <property type="project" value="TreeGrafter"/>
</dbReference>
<evidence type="ECO:0000256" key="3">
    <source>
        <dbReference type="ARBA" id="ARBA00022448"/>
    </source>
</evidence>
<dbReference type="GO" id="GO:0031965">
    <property type="term" value="C:nuclear membrane"/>
    <property type="evidence" value="ECO:0007669"/>
    <property type="project" value="UniProtKB-UniRule"/>
</dbReference>
<keyword evidence="11" id="KW-1185">Reference proteome</keyword>
<evidence type="ECO:0000256" key="7">
    <source>
        <dbReference type="ARBA" id="ARBA00023132"/>
    </source>
</evidence>
<dbReference type="Pfam" id="PF07575">
    <property type="entry name" value="Nucleopor_Nup85"/>
    <property type="match status" value="1"/>
</dbReference>
<evidence type="ECO:0000256" key="1">
    <source>
        <dbReference type="ARBA" id="ARBA00004567"/>
    </source>
</evidence>
<sequence>MESGRLFDIAVSDSSTAFAYIDTESKDDECKIEIVEKVCQQRVVFSKPSVRRLIIEMYAAFNDCQKLAQNDDVLDPTTSCEISRSYRSILLNAAIAHSNSDLLDDFSLWSLYEKLYFSRSDGSICADLISWANESFTFVKTATLKAAEEFNPSAEQQSEEYWKGVALSLLTCNFKECIELLSMFSNEPAVDRFLSSLEMFSTDLLIDEGKTDKLNEWKETLTNNLKFGKYGNQQNIIFLTKLLIGNEDYLGAMASRLIDNWWTFIPFYVLVKNPLANYGEFVNSADECRQLFEDPENTKNEPDVFWCLISKDDASFYQLIMDNPWLSVHLVDLIQKSTKDAELIDLRRNLILNYASSLILHSSLWEIGVGYLLQCGTEGLLRLESHIEGIHIEDEEMAENLFEICEINRLDDAKSCVTNTMTYRYLRMEEWSAALGWALKSGSKKSIDTVVSKIVGSSSREEMASLSVLNTLRVDSVHKPSLSFLYNYQRFVKMMQSGELSDCVKHLVPLIMMPDVPTQYYSDLFDYLIFIIKEDDMRTGIRFPKEILYELSTFLATFSLDKSVDLEDGYLRRVKVLKKMVMLKLAESISKGIMCQ</sequence>
<keyword evidence="6 9" id="KW-0811">Translocation</keyword>
<dbReference type="OrthoDB" id="17644at2759"/>
<evidence type="ECO:0000256" key="8">
    <source>
        <dbReference type="ARBA" id="ARBA00023242"/>
    </source>
</evidence>
<dbReference type="AlphaFoldDB" id="A0A9P1MRV7"/>
<name>A0A9P1MRV7_9PELO</name>
<dbReference type="GO" id="GO:0006606">
    <property type="term" value="P:protein import into nucleus"/>
    <property type="evidence" value="ECO:0007669"/>
    <property type="project" value="TreeGrafter"/>
</dbReference>
<dbReference type="PANTHER" id="PTHR13373:SF21">
    <property type="entry name" value="NUCLEAR PORE COMPLEX PROTEIN NUP85"/>
    <property type="match status" value="1"/>
</dbReference>
<evidence type="ECO:0000313" key="11">
    <source>
        <dbReference type="Proteomes" id="UP001152747"/>
    </source>
</evidence>
<evidence type="ECO:0000256" key="9">
    <source>
        <dbReference type="RuleBase" id="RU365073"/>
    </source>
</evidence>
<dbReference type="GO" id="GO:0045893">
    <property type="term" value="P:positive regulation of DNA-templated transcription"/>
    <property type="evidence" value="ECO:0007669"/>
    <property type="project" value="TreeGrafter"/>
</dbReference>
<proteinExistence type="inferred from homology"/>
<dbReference type="GO" id="GO:0017056">
    <property type="term" value="F:structural constituent of nuclear pore"/>
    <property type="evidence" value="ECO:0007669"/>
    <property type="project" value="TreeGrafter"/>
</dbReference>
<reference evidence="10" key="1">
    <citation type="submission" date="2022-11" db="EMBL/GenBank/DDBJ databases">
        <authorList>
            <person name="Kikuchi T."/>
        </authorList>
    </citation>
    <scope>NUCLEOTIDE SEQUENCE</scope>
    <source>
        <strain evidence="10">PS1010</strain>
    </source>
</reference>
<dbReference type="Proteomes" id="UP001152747">
    <property type="component" value="Unassembled WGS sequence"/>
</dbReference>
<comment type="function">
    <text evidence="9">Functions as a component of the nuclear pore complex (NPC).</text>
</comment>
<evidence type="ECO:0000313" key="10">
    <source>
        <dbReference type="EMBL" id="CAI5437466.1"/>
    </source>
</evidence>
<comment type="caution">
    <text evidence="10">The sequence shown here is derived from an EMBL/GenBank/DDBJ whole genome shotgun (WGS) entry which is preliminary data.</text>
</comment>
<gene>
    <name evidence="10" type="ORF">CAMP_LOCUS103</name>
</gene>
<comment type="subcellular location">
    <subcellularLocation>
        <location evidence="1 9">Nucleus</location>
        <location evidence="1 9">Nuclear pore complex</location>
    </subcellularLocation>
</comment>
<keyword evidence="7 9" id="KW-0906">Nuclear pore complex</keyword>
<keyword evidence="5 9" id="KW-0653">Protein transport</keyword>
<dbReference type="PANTHER" id="PTHR13373">
    <property type="entry name" value="FROUNT PROTEIN-RELATED"/>
    <property type="match status" value="1"/>
</dbReference>
<keyword evidence="3 9" id="KW-0813">Transport</keyword>
<keyword evidence="8 9" id="KW-0539">Nucleus</keyword>
<comment type="similarity">
    <text evidence="2 9">Belongs to the nucleoporin Nup85 family.</text>
</comment>